<evidence type="ECO:0000313" key="2">
    <source>
        <dbReference type="EMBL" id="CAG2152599.1"/>
    </source>
</evidence>
<dbReference type="AlphaFoldDB" id="A0A916IZ18"/>
<protein>
    <recommendedName>
        <fullName evidence="4">DUF3077 domain-containing protein</fullName>
    </recommendedName>
</protein>
<organism evidence="2 3">
    <name type="scientific">Cupriavidus yeoncheonensis</name>
    <dbReference type="NCBI Taxonomy" id="1462994"/>
    <lineage>
        <taxon>Bacteria</taxon>
        <taxon>Pseudomonadati</taxon>
        <taxon>Pseudomonadota</taxon>
        <taxon>Betaproteobacteria</taxon>
        <taxon>Burkholderiales</taxon>
        <taxon>Burkholderiaceae</taxon>
        <taxon>Cupriavidus</taxon>
    </lineage>
</organism>
<dbReference type="RefSeq" id="WP_211949540.1">
    <property type="nucleotide sequence ID" value="NZ_CAJPUY010000018.1"/>
</dbReference>
<comment type="caution">
    <text evidence="2">The sequence shown here is derived from an EMBL/GenBank/DDBJ whole genome shotgun (WGS) entry which is preliminary data.</text>
</comment>
<keyword evidence="3" id="KW-1185">Reference proteome</keyword>
<dbReference type="EMBL" id="CAJPUY010000018">
    <property type="protein sequence ID" value="CAG2152599.1"/>
    <property type="molecule type" value="Genomic_DNA"/>
</dbReference>
<proteinExistence type="predicted"/>
<gene>
    <name evidence="2" type="ORF">LMG31506_04657</name>
</gene>
<feature type="region of interest" description="Disordered" evidence="1">
    <location>
        <begin position="1"/>
        <end position="20"/>
    </location>
</feature>
<evidence type="ECO:0000256" key="1">
    <source>
        <dbReference type="SAM" id="MobiDB-lite"/>
    </source>
</evidence>
<name>A0A916IZ18_9BURK</name>
<sequence>MNGIDPQSTPSLTPTGGSPHVKGLTACANTQAGVVDIPEEISALGNASLHHGACLLVMRELLLALCTHAQGVLKPDIAQALRAGTDAILARADDKPLPASFYHALLAEMNGYLNRLR</sequence>
<accession>A0A916IZ18</accession>
<evidence type="ECO:0000313" key="3">
    <source>
        <dbReference type="Proteomes" id="UP000672934"/>
    </source>
</evidence>
<feature type="compositionally biased region" description="Polar residues" evidence="1">
    <location>
        <begin position="1"/>
        <end position="16"/>
    </location>
</feature>
<evidence type="ECO:0008006" key="4">
    <source>
        <dbReference type="Google" id="ProtNLM"/>
    </source>
</evidence>
<reference evidence="2" key="1">
    <citation type="submission" date="2021-03" db="EMBL/GenBank/DDBJ databases">
        <authorList>
            <person name="Peeters C."/>
        </authorList>
    </citation>
    <scope>NUCLEOTIDE SEQUENCE</scope>
    <source>
        <strain evidence="2">LMG 31506</strain>
    </source>
</reference>
<dbReference type="Proteomes" id="UP000672934">
    <property type="component" value="Unassembled WGS sequence"/>
</dbReference>